<name>A0A8K0R040_9PLEO</name>
<gene>
    <name evidence="2" type="ORF">FB567DRAFT_400486</name>
</gene>
<reference evidence="2" key="1">
    <citation type="journal article" date="2021" name="Nat. Commun.">
        <title>Genetic determinants of endophytism in the Arabidopsis root mycobiome.</title>
        <authorList>
            <person name="Mesny F."/>
            <person name="Miyauchi S."/>
            <person name="Thiergart T."/>
            <person name="Pickel B."/>
            <person name="Atanasova L."/>
            <person name="Karlsson M."/>
            <person name="Huettel B."/>
            <person name="Barry K.W."/>
            <person name="Haridas S."/>
            <person name="Chen C."/>
            <person name="Bauer D."/>
            <person name="Andreopoulos W."/>
            <person name="Pangilinan J."/>
            <person name="LaButti K."/>
            <person name="Riley R."/>
            <person name="Lipzen A."/>
            <person name="Clum A."/>
            <person name="Drula E."/>
            <person name="Henrissat B."/>
            <person name="Kohler A."/>
            <person name="Grigoriev I.V."/>
            <person name="Martin F.M."/>
            <person name="Hacquard S."/>
        </authorList>
    </citation>
    <scope>NUCLEOTIDE SEQUENCE</scope>
    <source>
        <strain evidence="2">MPI-SDFR-AT-0120</strain>
    </source>
</reference>
<dbReference type="Pfam" id="PF26652">
    <property type="entry name" value="Zn_ribbon_double"/>
    <property type="match status" value="1"/>
</dbReference>
<accession>A0A8K0R040</accession>
<dbReference type="AlphaFoldDB" id="A0A8K0R040"/>
<feature type="non-terminal residue" evidence="2">
    <location>
        <position position="269"/>
    </location>
</feature>
<dbReference type="EMBL" id="JAGMVJ010000018">
    <property type="protein sequence ID" value="KAH7077300.1"/>
    <property type="molecule type" value="Genomic_DNA"/>
</dbReference>
<evidence type="ECO:0000259" key="1">
    <source>
        <dbReference type="Pfam" id="PF26652"/>
    </source>
</evidence>
<dbReference type="OrthoDB" id="3799818at2759"/>
<evidence type="ECO:0000313" key="2">
    <source>
        <dbReference type="EMBL" id="KAH7077300.1"/>
    </source>
</evidence>
<comment type="caution">
    <text evidence="2">The sequence shown here is derived from an EMBL/GenBank/DDBJ whole genome shotgun (WGS) entry which is preliminary data.</text>
</comment>
<feature type="non-terminal residue" evidence="2">
    <location>
        <position position="1"/>
    </location>
</feature>
<protein>
    <recommendedName>
        <fullName evidence="1">Probable double zinc ribbon domain-containing protein</fullName>
    </recommendedName>
</protein>
<proteinExistence type="predicted"/>
<dbReference type="Proteomes" id="UP000813461">
    <property type="component" value="Unassembled WGS sequence"/>
</dbReference>
<sequence>TISTTSAGKSPQHASEPLGKWCCCKCGGGCELYEHDEGDNLVGAVACNCPHRSCENCTLTGRIKPYKPVQEPIPVQLPDDKPKLVQFGVLCNNCGLSWRAQTVKDTVRQKVSAVPKTIAKASGQPLEKLRHTKSLVNLLGEPTPKPATSGLSKMKSNATLRAKSDEMEKEHGKQVKSVMVYFSGFDCTCGHTLDASALCFQIVEADEASAASVITTTATTAAPPAVVEPESSFTASPEDRIRGIGNSVLKIWRGGKTIYHPNPLASNPV</sequence>
<feature type="domain" description="Probable double zinc ribbon" evidence="1">
    <location>
        <begin position="19"/>
        <end position="107"/>
    </location>
</feature>
<keyword evidence="3" id="KW-1185">Reference proteome</keyword>
<evidence type="ECO:0000313" key="3">
    <source>
        <dbReference type="Proteomes" id="UP000813461"/>
    </source>
</evidence>
<dbReference type="InterPro" id="IPR058253">
    <property type="entry name" value="Zn_ribbon_double"/>
</dbReference>
<organism evidence="2 3">
    <name type="scientific">Paraphoma chrysanthemicola</name>
    <dbReference type="NCBI Taxonomy" id="798071"/>
    <lineage>
        <taxon>Eukaryota</taxon>
        <taxon>Fungi</taxon>
        <taxon>Dikarya</taxon>
        <taxon>Ascomycota</taxon>
        <taxon>Pezizomycotina</taxon>
        <taxon>Dothideomycetes</taxon>
        <taxon>Pleosporomycetidae</taxon>
        <taxon>Pleosporales</taxon>
        <taxon>Pleosporineae</taxon>
        <taxon>Phaeosphaeriaceae</taxon>
        <taxon>Paraphoma</taxon>
    </lineage>
</organism>